<feature type="transmembrane region" description="Helical" evidence="6">
    <location>
        <begin position="177"/>
        <end position="194"/>
    </location>
</feature>
<dbReference type="PANTHER" id="PTHR47023:SF1">
    <property type="entry name" value="SEX PEPTIDE RECEPTOR"/>
    <property type="match status" value="1"/>
</dbReference>
<dbReference type="GO" id="GO:0016020">
    <property type="term" value="C:membrane"/>
    <property type="evidence" value="ECO:0007669"/>
    <property type="project" value="UniProtKB-SubCell"/>
</dbReference>
<comment type="subcellular location">
    <subcellularLocation>
        <location evidence="1">Membrane</location>
    </subcellularLocation>
</comment>
<sequence>MTRECFPGNSSLRFGMERSGNSRQANHRLDVGGIDMDFFIVNFENTFRYHFEIYIYGYAWPLLTLIIVVLNSIILYIFSKKRMLTKNVTHLIIATICLFDMLTLVIPALAYVYVFDFLGIRTYLPYDVCATWYLLIDISPRLCHNTVILLTVHLAFQRCLSVTYPFKVGRWCTTRRTIAAMFVCFVVSVVPEAVDATMYRQRRVYIYLGDNTTFVACSVEPVTDDVTMTFIPYIFVWVLVFKVIPCILLIVFGAIMIRHVRRAAKVRCYLLHVNRQDDFVKHERAHEHHREVKLTIMIGWVIGTFLVFEVPAAILIVLSVISLVFHVDIICPDDLETTLSLLYIIVITTFISNFVIYYVCCKEFRSYVKDMLTCCRKRSEIEAMHSKLSNTPITVISQTSEDEEMSSTSRGQGHAGDSVNESQTSNSTRTLPNGVHESIVCNMCSLQPERDLNGVTCGSIQDGSTNTNEDSKGNQHVINGSLHHMSSYL</sequence>
<evidence type="ECO:0000256" key="4">
    <source>
        <dbReference type="ARBA" id="ARBA00023136"/>
    </source>
</evidence>
<keyword evidence="3 6" id="KW-1133">Transmembrane helix</keyword>
<keyword evidence="2 6" id="KW-0812">Transmembrane</keyword>
<dbReference type="AlphaFoldDB" id="A0A210QY94"/>
<name>A0A210QY94_MIZYE</name>
<dbReference type="EMBL" id="NEDP02001230">
    <property type="protein sequence ID" value="OWF53710.1"/>
    <property type="molecule type" value="Genomic_DNA"/>
</dbReference>
<dbReference type="Gene3D" id="1.20.1070.10">
    <property type="entry name" value="Rhodopsin 7-helix transmembrane proteins"/>
    <property type="match status" value="1"/>
</dbReference>
<dbReference type="InterPro" id="IPR053071">
    <property type="entry name" value="GPCR1-related_rcpt"/>
</dbReference>
<feature type="transmembrane region" description="Helical" evidence="6">
    <location>
        <begin position="294"/>
        <end position="321"/>
    </location>
</feature>
<feature type="transmembrane region" description="Helical" evidence="6">
    <location>
        <begin position="341"/>
        <end position="361"/>
    </location>
</feature>
<keyword evidence="4 6" id="KW-0472">Membrane</keyword>
<dbReference type="PANTHER" id="PTHR47023">
    <property type="entry name" value="SEX PEPTIDE RECEPTOR"/>
    <property type="match status" value="1"/>
</dbReference>
<gene>
    <name evidence="8" type="ORF">KP79_PYT15799</name>
</gene>
<feature type="transmembrane region" description="Helical" evidence="6">
    <location>
        <begin position="90"/>
        <end position="112"/>
    </location>
</feature>
<feature type="region of interest" description="Disordered" evidence="5">
    <location>
        <begin position="399"/>
        <end position="431"/>
    </location>
</feature>
<feature type="transmembrane region" description="Helical" evidence="6">
    <location>
        <begin position="132"/>
        <end position="156"/>
    </location>
</feature>
<feature type="region of interest" description="Disordered" evidence="5">
    <location>
        <begin position="463"/>
        <end position="489"/>
    </location>
</feature>
<dbReference type="OrthoDB" id="5962323at2759"/>
<keyword evidence="9" id="KW-1185">Reference proteome</keyword>
<evidence type="ECO:0000313" key="8">
    <source>
        <dbReference type="EMBL" id="OWF53710.1"/>
    </source>
</evidence>
<dbReference type="Pfam" id="PF10324">
    <property type="entry name" value="7TM_GPCR_Srw"/>
    <property type="match status" value="1"/>
</dbReference>
<dbReference type="SUPFAM" id="SSF81321">
    <property type="entry name" value="Family A G protein-coupled receptor-like"/>
    <property type="match status" value="1"/>
</dbReference>
<evidence type="ECO:0000259" key="7">
    <source>
        <dbReference type="PROSITE" id="PS50262"/>
    </source>
</evidence>
<accession>A0A210QY94</accession>
<evidence type="ECO:0000256" key="5">
    <source>
        <dbReference type="SAM" id="MobiDB-lite"/>
    </source>
</evidence>
<feature type="transmembrane region" description="Helical" evidence="6">
    <location>
        <begin position="53"/>
        <end position="78"/>
    </location>
</feature>
<organism evidence="8 9">
    <name type="scientific">Mizuhopecten yessoensis</name>
    <name type="common">Japanese scallop</name>
    <name type="synonym">Patinopecten yessoensis</name>
    <dbReference type="NCBI Taxonomy" id="6573"/>
    <lineage>
        <taxon>Eukaryota</taxon>
        <taxon>Metazoa</taxon>
        <taxon>Spiralia</taxon>
        <taxon>Lophotrochozoa</taxon>
        <taxon>Mollusca</taxon>
        <taxon>Bivalvia</taxon>
        <taxon>Autobranchia</taxon>
        <taxon>Pteriomorphia</taxon>
        <taxon>Pectinida</taxon>
        <taxon>Pectinoidea</taxon>
        <taxon>Pectinidae</taxon>
        <taxon>Mizuhopecten</taxon>
    </lineage>
</organism>
<evidence type="ECO:0000313" key="9">
    <source>
        <dbReference type="Proteomes" id="UP000242188"/>
    </source>
</evidence>
<feature type="domain" description="G-protein coupled receptors family 1 profile" evidence="7">
    <location>
        <begin position="70"/>
        <end position="357"/>
    </location>
</feature>
<feature type="compositionally biased region" description="Polar residues" evidence="5">
    <location>
        <begin position="419"/>
        <end position="431"/>
    </location>
</feature>
<reference evidence="8 9" key="1">
    <citation type="journal article" date="2017" name="Nat. Ecol. Evol.">
        <title>Scallop genome provides insights into evolution of bilaterian karyotype and development.</title>
        <authorList>
            <person name="Wang S."/>
            <person name="Zhang J."/>
            <person name="Jiao W."/>
            <person name="Li J."/>
            <person name="Xun X."/>
            <person name="Sun Y."/>
            <person name="Guo X."/>
            <person name="Huan P."/>
            <person name="Dong B."/>
            <person name="Zhang L."/>
            <person name="Hu X."/>
            <person name="Sun X."/>
            <person name="Wang J."/>
            <person name="Zhao C."/>
            <person name="Wang Y."/>
            <person name="Wang D."/>
            <person name="Huang X."/>
            <person name="Wang R."/>
            <person name="Lv J."/>
            <person name="Li Y."/>
            <person name="Zhang Z."/>
            <person name="Liu B."/>
            <person name="Lu W."/>
            <person name="Hui Y."/>
            <person name="Liang J."/>
            <person name="Zhou Z."/>
            <person name="Hou R."/>
            <person name="Li X."/>
            <person name="Liu Y."/>
            <person name="Li H."/>
            <person name="Ning X."/>
            <person name="Lin Y."/>
            <person name="Zhao L."/>
            <person name="Xing Q."/>
            <person name="Dou J."/>
            <person name="Li Y."/>
            <person name="Mao J."/>
            <person name="Guo H."/>
            <person name="Dou H."/>
            <person name="Li T."/>
            <person name="Mu C."/>
            <person name="Jiang W."/>
            <person name="Fu Q."/>
            <person name="Fu X."/>
            <person name="Miao Y."/>
            <person name="Liu J."/>
            <person name="Yu Q."/>
            <person name="Li R."/>
            <person name="Liao H."/>
            <person name="Li X."/>
            <person name="Kong Y."/>
            <person name="Jiang Z."/>
            <person name="Chourrout D."/>
            <person name="Li R."/>
            <person name="Bao Z."/>
        </authorList>
    </citation>
    <scope>NUCLEOTIDE SEQUENCE [LARGE SCALE GENOMIC DNA]</scope>
    <source>
        <strain evidence="8 9">PY_sf001</strain>
    </source>
</reference>
<dbReference type="InterPro" id="IPR017452">
    <property type="entry name" value="GPCR_Rhodpsn_7TM"/>
</dbReference>
<feature type="transmembrane region" description="Helical" evidence="6">
    <location>
        <begin position="230"/>
        <end position="257"/>
    </location>
</feature>
<proteinExistence type="predicted"/>
<evidence type="ECO:0000256" key="2">
    <source>
        <dbReference type="ARBA" id="ARBA00022692"/>
    </source>
</evidence>
<protein>
    <recommendedName>
        <fullName evidence="7">G-protein coupled receptors family 1 profile domain-containing protein</fullName>
    </recommendedName>
</protein>
<feature type="compositionally biased region" description="Polar residues" evidence="5">
    <location>
        <begin position="463"/>
        <end position="478"/>
    </location>
</feature>
<dbReference type="Proteomes" id="UP000242188">
    <property type="component" value="Unassembled WGS sequence"/>
</dbReference>
<evidence type="ECO:0000256" key="3">
    <source>
        <dbReference type="ARBA" id="ARBA00022989"/>
    </source>
</evidence>
<evidence type="ECO:0000256" key="1">
    <source>
        <dbReference type="ARBA" id="ARBA00004370"/>
    </source>
</evidence>
<dbReference type="GO" id="GO:0008528">
    <property type="term" value="F:G protein-coupled peptide receptor activity"/>
    <property type="evidence" value="ECO:0007669"/>
    <property type="project" value="InterPro"/>
</dbReference>
<evidence type="ECO:0000256" key="6">
    <source>
        <dbReference type="SAM" id="Phobius"/>
    </source>
</evidence>
<dbReference type="CDD" id="cd14978">
    <property type="entry name" value="7tmA_FMRFamide_R-like"/>
    <property type="match status" value="1"/>
</dbReference>
<dbReference type="InterPro" id="IPR019427">
    <property type="entry name" value="7TM_GPCR_serpentine_rcpt_Srw"/>
</dbReference>
<comment type="caution">
    <text evidence="8">The sequence shown here is derived from an EMBL/GenBank/DDBJ whole genome shotgun (WGS) entry which is preliminary data.</text>
</comment>
<dbReference type="PROSITE" id="PS50262">
    <property type="entry name" value="G_PROTEIN_RECEP_F1_2"/>
    <property type="match status" value="1"/>
</dbReference>